<evidence type="ECO:0000256" key="1">
    <source>
        <dbReference type="ARBA" id="ARBA00022649"/>
    </source>
</evidence>
<dbReference type="EMBL" id="JBHUFU010000021">
    <property type="protein sequence ID" value="MFD1832877.1"/>
    <property type="molecule type" value="Genomic_DNA"/>
</dbReference>
<reference evidence="3" key="1">
    <citation type="journal article" date="2019" name="Int. J. Syst. Evol. Microbiol.">
        <title>The Global Catalogue of Microorganisms (GCM) 10K type strain sequencing project: providing services to taxonomists for standard genome sequencing and annotation.</title>
        <authorList>
            <consortium name="The Broad Institute Genomics Platform"/>
            <consortium name="The Broad Institute Genome Sequencing Center for Infectious Disease"/>
            <person name="Wu L."/>
            <person name="Ma J."/>
        </authorList>
    </citation>
    <scope>NUCLEOTIDE SEQUENCE [LARGE SCALE GENOMIC DNA]</scope>
    <source>
        <strain evidence="3">CGMCC 4.7455</strain>
    </source>
</reference>
<evidence type="ECO:0000313" key="3">
    <source>
        <dbReference type="Proteomes" id="UP001597365"/>
    </source>
</evidence>
<dbReference type="Proteomes" id="UP001597365">
    <property type="component" value="Unassembled WGS sequence"/>
</dbReference>
<evidence type="ECO:0000313" key="2">
    <source>
        <dbReference type="EMBL" id="MFD1832877.1"/>
    </source>
</evidence>
<proteinExistence type="predicted"/>
<accession>A0ABW4PRI3</accession>
<dbReference type="Pfam" id="PF05016">
    <property type="entry name" value="ParE_toxin"/>
    <property type="match status" value="1"/>
</dbReference>
<protein>
    <submittedName>
        <fullName evidence="2">Type II toxin-antitoxin system RelE/ParE family toxin</fullName>
    </submittedName>
</protein>
<keyword evidence="1" id="KW-1277">Toxin-antitoxin system</keyword>
<dbReference type="SUPFAM" id="SSF143011">
    <property type="entry name" value="RelE-like"/>
    <property type="match status" value="1"/>
</dbReference>
<comment type="caution">
    <text evidence="2">The sequence shown here is derived from an EMBL/GenBank/DDBJ whole genome shotgun (WGS) entry which is preliminary data.</text>
</comment>
<dbReference type="InterPro" id="IPR007712">
    <property type="entry name" value="RelE/ParE_toxin"/>
</dbReference>
<organism evidence="2 3">
    <name type="scientific">Streptomyces desertarenae</name>
    <dbReference type="NCBI Taxonomy" id="2666184"/>
    <lineage>
        <taxon>Bacteria</taxon>
        <taxon>Bacillati</taxon>
        <taxon>Actinomycetota</taxon>
        <taxon>Actinomycetes</taxon>
        <taxon>Kitasatosporales</taxon>
        <taxon>Streptomycetaceae</taxon>
        <taxon>Streptomyces</taxon>
    </lineage>
</organism>
<dbReference type="RefSeq" id="WP_380904209.1">
    <property type="nucleotide sequence ID" value="NZ_JBHUFU010000021.1"/>
</dbReference>
<sequence length="81" mass="9147">MSYEVVWEPEALLQAERLAKDDPDGVRQVFAAVDRLADDPRPQGAFGSSDVLRIHVGAYRVLYEISDQQVRVSVIHLGRLR</sequence>
<dbReference type="Gene3D" id="3.30.2310.20">
    <property type="entry name" value="RelE-like"/>
    <property type="match status" value="1"/>
</dbReference>
<keyword evidence="3" id="KW-1185">Reference proteome</keyword>
<dbReference type="InterPro" id="IPR035093">
    <property type="entry name" value="RelE/ParE_toxin_dom_sf"/>
</dbReference>
<name>A0ABW4PRI3_9ACTN</name>
<gene>
    <name evidence="2" type="ORF">ACFSJS_25000</name>
</gene>